<feature type="transmembrane region" description="Helical" evidence="2">
    <location>
        <begin position="49"/>
        <end position="74"/>
    </location>
</feature>
<gene>
    <name evidence="3" type="ORF">SAMN05660859_3283</name>
</gene>
<organism evidence="3 4">
    <name type="scientific">Ancylobacter rudongensis</name>
    <dbReference type="NCBI Taxonomy" id="177413"/>
    <lineage>
        <taxon>Bacteria</taxon>
        <taxon>Pseudomonadati</taxon>
        <taxon>Pseudomonadota</taxon>
        <taxon>Alphaproteobacteria</taxon>
        <taxon>Hyphomicrobiales</taxon>
        <taxon>Xanthobacteraceae</taxon>
        <taxon>Ancylobacter</taxon>
    </lineage>
</organism>
<evidence type="ECO:0000313" key="4">
    <source>
        <dbReference type="Proteomes" id="UP000198889"/>
    </source>
</evidence>
<evidence type="ECO:0000256" key="1">
    <source>
        <dbReference type="SAM" id="MobiDB-lite"/>
    </source>
</evidence>
<protein>
    <recommendedName>
        <fullName evidence="5">Ion channel</fullName>
    </recommendedName>
</protein>
<keyword evidence="2" id="KW-0812">Transmembrane</keyword>
<dbReference type="Proteomes" id="UP000198889">
    <property type="component" value="Unassembled WGS sequence"/>
</dbReference>
<dbReference type="RefSeq" id="WP_091441714.1">
    <property type="nucleotide sequence ID" value="NZ_FMTP01000005.1"/>
</dbReference>
<evidence type="ECO:0000256" key="2">
    <source>
        <dbReference type="SAM" id="Phobius"/>
    </source>
</evidence>
<dbReference type="EMBL" id="FMTP01000005">
    <property type="protein sequence ID" value="SCW86321.1"/>
    <property type="molecule type" value="Genomic_DNA"/>
</dbReference>
<name>A0A1G4TY87_9HYPH</name>
<keyword evidence="2" id="KW-0472">Membrane</keyword>
<keyword evidence="4" id="KW-1185">Reference proteome</keyword>
<evidence type="ECO:0008006" key="5">
    <source>
        <dbReference type="Google" id="ProtNLM"/>
    </source>
</evidence>
<dbReference type="AlphaFoldDB" id="A0A1G4TY87"/>
<feature type="transmembrane region" description="Helical" evidence="2">
    <location>
        <begin position="6"/>
        <end position="28"/>
    </location>
</feature>
<feature type="transmembrane region" description="Helical" evidence="2">
    <location>
        <begin position="117"/>
        <end position="136"/>
    </location>
</feature>
<dbReference type="STRING" id="177413.SAMN05660859_3283"/>
<keyword evidence="2" id="KW-1133">Transmembrane helix</keyword>
<sequence length="177" mass="19612">MILKEIGIGITLMMLVMLVHLMATYILLDWADAYDNMFKRHPRLRLLTALIVANIVLLIAHLIEVGFWAVVYAAQGIVEDHNDAYYSAFVNYTALGFGQSTQDVGTRLIDPMTAGSGIMMFGWSTALLFLVIQQHLPEVRRSPRRRAPRHDEAGHDDAHEPAAQEATGAAPSPKVTS</sequence>
<reference evidence="4" key="1">
    <citation type="submission" date="2016-10" db="EMBL/GenBank/DDBJ databases">
        <authorList>
            <person name="Varghese N."/>
            <person name="Submissions S."/>
        </authorList>
    </citation>
    <scope>NUCLEOTIDE SEQUENCE [LARGE SCALE GENOMIC DNA]</scope>
    <source>
        <strain evidence="4">CGMCC 1.1761</strain>
    </source>
</reference>
<accession>A0A1G4TY87</accession>
<feature type="compositionally biased region" description="Basic and acidic residues" evidence="1">
    <location>
        <begin position="149"/>
        <end position="162"/>
    </location>
</feature>
<proteinExistence type="predicted"/>
<feature type="region of interest" description="Disordered" evidence="1">
    <location>
        <begin position="141"/>
        <end position="177"/>
    </location>
</feature>
<evidence type="ECO:0000313" key="3">
    <source>
        <dbReference type="EMBL" id="SCW86321.1"/>
    </source>
</evidence>